<reference evidence="9 10" key="1">
    <citation type="submission" date="2022-05" db="EMBL/GenBank/DDBJ databases">
        <authorList>
            <consortium name="Genoscope - CEA"/>
            <person name="William W."/>
        </authorList>
    </citation>
    <scope>NUCLEOTIDE SEQUENCE [LARGE SCALE GENOMIC DNA]</scope>
</reference>
<dbReference type="Proteomes" id="UP001159427">
    <property type="component" value="Unassembled WGS sequence"/>
</dbReference>
<evidence type="ECO:0000313" key="10">
    <source>
        <dbReference type="Proteomes" id="UP001159427"/>
    </source>
</evidence>
<dbReference type="InterPro" id="IPR001841">
    <property type="entry name" value="Znf_RING"/>
</dbReference>
<keyword evidence="3 5" id="KW-0863">Zinc-finger</keyword>
<feature type="compositionally biased region" description="Basic and acidic residues" evidence="7">
    <location>
        <begin position="305"/>
        <end position="316"/>
    </location>
</feature>
<proteinExistence type="predicted"/>
<dbReference type="InterPro" id="IPR013083">
    <property type="entry name" value="Znf_RING/FYVE/PHD"/>
</dbReference>
<dbReference type="PROSITE" id="PS00518">
    <property type="entry name" value="ZF_RING_1"/>
    <property type="match status" value="1"/>
</dbReference>
<evidence type="ECO:0000259" key="8">
    <source>
        <dbReference type="PROSITE" id="PS50089"/>
    </source>
</evidence>
<dbReference type="InterPro" id="IPR011042">
    <property type="entry name" value="6-blade_b-propeller_TolB-like"/>
</dbReference>
<accession>A0ABN8S7Q1</accession>
<dbReference type="Gene3D" id="3.30.40.10">
    <property type="entry name" value="Zinc/RING finger domain, C3HC4 (zinc finger)"/>
    <property type="match status" value="1"/>
</dbReference>
<dbReference type="InterPro" id="IPR050952">
    <property type="entry name" value="TRIM-NHL_E3_ligases"/>
</dbReference>
<gene>
    <name evidence="9" type="ORF">PEVE_00017898</name>
</gene>
<dbReference type="SUPFAM" id="SSF101898">
    <property type="entry name" value="NHL repeat"/>
    <property type="match status" value="1"/>
</dbReference>
<dbReference type="CDD" id="cd16449">
    <property type="entry name" value="RING-HC"/>
    <property type="match status" value="1"/>
</dbReference>
<dbReference type="SUPFAM" id="SSF57850">
    <property type="entry name" value="RING/U-box"/>
    <property type="match status" value="1"/>
</dbReference>
<dbReference type="SMART" id="SM00184">
    <property type="entry name" value="RING"/>
    <property type="match status" value="1"/>
</dbReference>
<feature type="region of interest" description="Disordered" evidence="7">
    <location>
        <begin position="293"/>
        <end position="324"/>
    </location>
</feature>
<dbReference type="PROSITE" id="PS50089">
    <property type="entry name" value="ZF_RING_2"/>
    <property type="match status" value="1"/>
</dbReference>
<evidence type="ECO:0000256" key="4">
    <source>
        <dbReference type="ARBA" id="ARBA00022833"/>
    </source>
</evidence>
<evidence type="ECO:0000256" key="5">
    <source>
        <dbReference type="PROSITE-ProRule" id="PRU00175"/>
    </source>
</evidence>
<dbReference type="InterPro" id="IPR017907">
    <property type="entry name" value="Znf_RING_CS"/>
</dbReference>
<dbReference type="InterPro" id="IPR001258">
    <property type="entry name" value="NHL_repeat"/>
</dbReference>
<comment type="caution">
    <text evidence="9">The sequence shown here is derived from an EMBL/GenBank/DDBJ whole genome shotgun (WGS) entry which is preliminary data.</text>
</comment>
<organism evidence="9 10">
    <name type="scientific">Porites evermanni</name>
    <dbReference type="NCBI Taxonomy" id="104178"/>
    <lineage>
        <taxon>Eukaryota</taxon>
        <taxon>Metazoa</taxon>
        <taxon>Cnidaria</taxon>
        <taxon>Anthozoa</taxon>
        <taxon>Hexacorallia</taxon>
        <taxon>Scleractinia</taxon>
        <taxon>Fungiina</taxon>
        <taxon>Poritidae</taxon>
        <taxon>Porites</taxon>
    </lineage>
</organism>
<dbReference type="Pfam" id="PF01436">
    <property type="entry name" value="NHL"/>
    <property type="match status" value="1"/>
</dbReference>
<keyword evidence="10" id="KW-1185">Reference proteome</keyword>
<feature type="domain" description="RING-type" evidence="8">
    <location>
        <begin position="37"/>
        <end position="80"/>
    </location>
</feature>
<evidence type="ECO:0000256" key="3">
    <source>
        <dbReference type="ARBA" id="ARBA00022771"/>
    </source>
</evidence>
<dbReference type="Gene3D" id="2.120.10.30">
    <property type="entry name" value="TolB, C-terminal domain"/>
    <property type="match status" value="2"/>
</dbReference>
<dbReference type="PANTHER" id="PTHR24104">
    <property type="entry name" value="E3 UBIQUITIN-PROTEIN LIGASE NHLRC1-RELATED"/>
    <property type="match status" value="1"/>
</dbReference>
<sequence length="606" mass="67976">MILTKLNFSSTITEFACHDSREMTTTFRLINCSNRECSICGDTRFELKCLPCSHNICTECLQSKRRMKSLNTSVYCPIDEHKFNLANNGIDSLPTKGHLIEVTSNGGHQNFDRPSIEFSTDLSEMSEMYELLTYTQEYRNDLAAAIRDMEHGIDASLSVQEERVKEEIRSTADALVDAVRAKEKELYQDVDRLIASEKRDRYQEIADFSLQAHHVIQVVEMNHGKFKPGRRDELLANKVQAQLLAVKQRKSSLMEDQENRVYEMSFVANNGCFQEPLGRVKCDIDIKEARDDKNDGAKFTNEDGPIEKRRLSSQRDSKRKPGQVLSVMIPPSPLSEKFLPWALSVSESGHIAVVDRGNNCIHIFDPMGDFLRHVAKPYGNKLLEVYGVTFMSRNTFAVSEHSPATGSGCLIEMGISGEHLRVIANLKGPAHVTSFTSFSSSCKNVIAVYYTNSMEAPNVFSARDERKIELPVGKCSRTGLNHAQKGVHLKDKFIFSDSNKVANQGCVKVFDSDCQFVTSFGEQPLWNEKSLGHPLRIAADPLNCVLLVYQQFSNRMRVYDVTGACVSEFPTTSGLLDFTVAPDGRLVATCSKNSEFPNSVVTLSYM</sequence>
<evidence type="ECO:0000256" key="7">
    <source>
        <dbReference type="SAM" id="MobiDB-lite"/>
    </source>
</evidence>
<dbReference type="EMBL" id="CALNXI010002444">
    <property type="protein sequence ID" value="CAH3187747.1"/>
    <property type="molecule type" value="Genomic_DNA"/>
</dbReference>
<protein>
    <recommendedName>
        <fullName evidence="8">RING-type domain-containing protein</fullName>
    </recommendedName>
</protein>
<keyword evidence="2" id="KW-0677">Repeat</keyword>
<evidence type="ECO:0000313" key="9">
    <source>
        <dbReference type="EMBL" id="CAH3187747.1"/>
    </source>
</evidence>
<evidence type="ECO:0000256" key="1">
    <source>
        <dbReference type="ARBA" id="ARBA00022723"/>
    </source>
</evidence>
<evidence type="ECO:0000256" key="2">
    <source>
        <dbReference type="ARBA" id="ARBA00022737"/>
    </source>
</evidence>
<name>A0ABN8S7Q1_9CNID</name>
<keyword evidence="1" id="KW-0479">Metal-binding</keyword>
<dbReference type="PROSITE" id="PS51125">
    <property type="entry name" value="NHL"/>
    <property type="match status" value="1"/>
</dbReference>
<dbReference type="PANTHER" id="PTHR24104:SF50">
    <property type="entry name" value="SMP-30_GLUCONOLACTONASE_LRE-LIKE REGION DOMAIN-CONTAINING PROTEIN"/>
    <property type="match status" value="1"/>
</dbReference>
<evidence type="ECO:0000256" key="6">
    <source>
        <dbReference type="PROSITE-ProRule" id="PRU00504"/>
    </source>
</evidence>
<feature type="repeat" description="NHL" evidence="6">
    <location>
        <begin position="339"/>
        <end position="367"/>
    </location>
</feature>
<keyword evidence="4" id="KW-0862">Zinc</keyword>